<evidence type="ECO:0000256" key="1">
    <source>
        <dbReference type="ARBA" id="ARBA00023172"/>
    </source>
</evidence>
<keyword evidence="1" id="KW-0233">DNA recombination</keyword>
<sequence>MSRELPQLRKENGEWRIAIDRKDFKNQAGAAKDRAYDMPVRKEVWKDLEIYLKSYRPLLADPNNPYLFVSGDSSGGPMYSLNRQFAAITRRYFRDCPGVGPHVMRHPVATAILKAHPNAWGAAAYVLHDREETVRKAYAHLRGEDTARWLDAMMTESLKGL</sequence>
<organism evidence="2 3">
    <name type="scientific">Ramlibacter terrae</name>
    <dbReference type="NCBI Taxonomy" id="2732511"/>
    <lineage>
        <taxon>Bacteria</taxon>
        <taxon>Pseudomonadati</taxon>
        <taxon>Pseudomonadota</taxon>
        <taxon>Betaproteobacteria</taxon>
        <taxon>Burkholderiales</taxon>
        <taxon>Comamonadaceae</taxon>
        <taxon>Ramlibacter</taxon>
    </lineage>
</organism>
<proteinExistence type="predicted"/>
<evidence type="ECO:0008006" key="4">
    <source>
        <dbReference type="Google" id="ProtNLM"/>
    </source>
</evidence>
<accession>A0ABX6P657</accession>
<dbReference type="Gene3D" id="1.10.443.10">
    <property type="entry name" value="Intergrase catalytic core"/>
    <property type="match status" value="1"/>
</dbReference>
<dbReference type="InterPro" id="IPR013762">
    <property type="entry name" value="Integrase-like_cat_sf"/>
</dbReference>
<reference evidence="2 3" key="1">
    <citation type="submission" date="2020-05" db="EMBL/GenBank/DDBJ databases">
        <title>Ramlibacter rhizophilus sp. nov., isolated from rhizosphere soil of national flower Mugunghwa from South Korea.</title>
        <authorList>
            <person name="Zheng-Fei Y."/>
            <person name="Huan T."/>
        </authorList>
    </citation>
    <scope>NUCLEOTIDE SEQUENCE [LARGE SCALE GENOMIC DNA]</scope>
    <source>
        <strain evidence="2 3">H242</strain>
    </source>
</reference>
<dbReference type="Proteomes" id="UP000500826">
    <property type="component" value="Chromosome"/>
</dbReference>
<keyword evidence="3" id="KW-1185">Reference proteome</keyword>
<dbReference type="InterPro" id="IPR011010">
    <property type="entry name" value="DNA_brk_join_enz"/>
</dbReference>
<protein>
    <recommendedName>
        <fullName evidence="4">Tyr recombinase domain-containing protein</fullName>
    </recommendedName>
</protein>
<evidence type="ECO:0000313" key="2">
    <source>
        <dbReference type="EMBL" id="QJW85192.1"/>
    </source>
</evidence>
<evidence type="ECO:0000313" key="3">
    <source>
        <dbReference type="Proteomes" id="UP000500826"/>
    </source>
</evidence>
<gene>
    <name evidence="2" type="ORF">HK414_22480</name>
</gene>
<dbReference type="SUPFAM" id="SSF56349">
    <property type="entry name" value="DNA breaking-rejoining enzymes"/>
    <property type="match status" value="1"/>
</dbReference>
<name>A0ABX6P657_9BURK</name>
<dbReference type="EMBL" id="CP053418">
    <property type="protein sequence ID" value="QJW85192.1"/>
    <property type="molecule type" value="Genomic_DNA"/>
</dbReference>